<dbReference type="InterPro" id="IPR003439">
    <property type="entry name" value="ABC_transporter-like_ATP-bd"/>
</dbReference>
<gene>
    <name evidence="8" type="primary">ccmA</name>
    <name evidence="8" type="ORF">OCH7691_00279</name>
</gene>
<reference evidence="8 9" key="1">
    <citation type="submission" date="2017-03" db="EMBL/GenBank/DDBJ databases">
        <authorList>
            <person name="Afonso C.L."/>
            <person name="Miller P.J."/>
            <person name="Scott M.A."/>
            <person name="Spackman E."/>
            <person name="Goraichik I."/>
            <person name="Dimitrov K.M."/>
            <person name="Suarez D.L."/>
            <person name="Swayne D.E."/>
        </authorList>
    </citation>
    <scope>NUCLEOTIDE SEQUENCE [LARGE SCALE GENOMIC DNA]</scope>
    <source>
        <strain evidence="8 9">CECT 7691</strain>
    </source>
</reference>
<dbReference type="PROSITE" id="PS00211">
    <property type="entry name" value="ABC_TRANSPORTER_1"/>
    <property type="match status" value="1"/>
</dbReference>
<dbReference type="NCBIfam" id="TIGR01189">
    <property type="entry name" value="ccmA"/>
    <property type="match status" value="1"/>
</dbReference>
<keyword evidence="5" id="KW-1278">Translocase</keyword>
<dbReference type="InterPro" id="IPR005895">
    <property type="entry name" value="ABC_transptr_haem_export_CcmA"/>
</dbReference>
<dbReference type="Proteomes" id="UP000193200">
    <property type="component" value="Unassembled WGS sequence"/>
</dbReference>
<evidence type="ECO:0000256" key="3">
    <source>
        <dbReference type="ARBA" id="ARBA00022748"/>
    </source>
</evidence>
<dbReference type="PANTHER" id="PTHR43499:SF1">
    <property type="entry name" value="ABC TRANSPORTER I FAMILY MEMBER 1"/>
    <property type="match status" value="1"/>
</dbReference>
<dbReference type="Gene3D" id="3.40.50.300">
    <property type="entry name" value="P-loop containing nucleotide triphosphate hydrolases"/>
    <property type="match status" value="1"/>
</dbReference>
<keyword evidence="2" id="KW-0547">Nucleotide-binding</keyword>
<keyword evidence="4 8" id="KW-0067">ATP-binding</keyword>
<dbReference type="EMBL" id="FWFR01000001">
    <property type="protein sequence ID" value="SLN14716.1"/>
    <property type="molecule type" value="Genomic_DNA"/>
</dbReference>
<dbReference type="InParanoid" id="A0A1Y5RHC9"/>
<dbReference type="GO" id="GO:0022857">
    <property type="term" value="F:transmembrane transporter activity"/>
    <property type="evidence" value="ECO:0007669"/>
    <property type="project" value="InterPro"/>
</dbReference>
<dbReference type="InterPro" id="IPR017871">
    <property type="entry name" value="ABC_transporter-like_CS"/>
</dbReference>
<organism evidence="8 9">
    <name type="scientific">Oceanibacterium hippocampi</name>
    <dbReference type="NCBI Taxonomy" id="745714"/>
    <lineage>
        <taxon>Bacteria</taxon>
        <taxon>Pseudomonadati</taxon>
        <taxon>Pseudomonadota</taxon>
        <taxon>Alphaproteobacteria</taxon>
        <taxon>Sneathiellales</taxon>
        <taxon>Sneathiellaceae</taxon>
        <taxon>Oceanibacterium</taxon>
    </lineage>
</organism>
<dbReference type="Pfam" id="PF00005">
    <property type="entry name" value="ABC_tran"/>
    <property type="match status" value="1"/>
</dbReference>
<dbReference type="FunCoup" id="A0A1Y5RHC9">
    <property type="interactions" value="236"/>
</dbReference>
<evidence type="ECO:0000256" key="2">
    <source>
        <dbReference type="ARBA" id="ARBA00022741"/>
    </source>
</evidence>
<dbReference type="EC" id="3.6.3.41" evidence="8"/>
<dbReference type="OrthoDB" id="9800654at2"/>
<feature type="domain" description="ABC transporter" evidence="7">
    <location>
        <begin position="3"/>
        <end position="209"/>
    </location>
</feature>
<keyword evidence="9" id="KW-1185">Reference proteome</keyword>
<dbReference type="GO" id="GO:0017004">
    <property type="term" value="P:cytochrome complex assembly"/>
    <property type="evidence" value="ECO:0007669"/>
    <property type="project" value="UniProtKB-KW"/>
</dbReference>
<dbReference type="PROSITE" id="PS50893">
    <property type="entry name" value="ABC_TRANSPORTER_2"/>
    <property type="match status" value="1"/>
</dbReference>
<keyword evidence="8" id="KW-0378">Hydrolase</keyword>
<keyword evidence="3" id="KW-0201">Cytochrome c-type biogenesis</keyword>
<sequence>MIFEGEELVCVRGERPVFAGLDFRVGDGEILLLEGRNGAGKSSLLRICSGLLKAAGGRLLWDGRPADEDWDEHHGRLQYVGHQDALKPVLTVAENLRFWARVNGVRVSAGGVDKALERMDLRDLATVPARFLSAGQRRRVNLARLLATPARLWLLDEPTTSLDTVASAMLAEVVRDHAAHGGMAMIATHLDLGLAGARRLALEPYRLAV</sequence>
<evidence type="ECO:0000313" key="8">
    <source>
        <dbReference type="EMBL" id="SLN14716.1"/>
    </source>
</evidence>
<evidence type="ECO:0000256" key="1">
    <source>
        <dbReference type="ARBA" id="ARBA00022448"/>
    </source>
</evidence>
<accession>A0A1Y5RHC9</accession>
<dbReference type="RefSeq" id="WP_085881638.1">
    <property type="nucleotide sequence ID" value="NZ_FWFR01000001.1"/>
</dbReference>
<evidence type="ECO:0000259" key="7">
    <source>
        <dbReference type="PROSITE" id="PS50893"/>
    </source>
</evidence>
<evidence type="ECO:0000256" key="6">
    <source>
        <dbReference type="ARBA" id="ARBA00023136"/>
    </source>
</evidence>
<dbReference type="NCBIfam" id="NF010061">
    <property type="entry name" value="PRK13538.1"/>
    <property type="match status" value="1"/>
</dbReference>
<dbReference type="InterPro" id="IPR027417">
    <property type="entry name" value="P-loop_NTPase"/>
</dbReference>
<evidence type="ECO:0000256" key="4">
    <source>
        <dbReference type="ARBA" id="ARBA00022840"/>
    </source>
</evidence>
<keyword evidence="6" id="KW-0472">Membrane</keyword>
<dbReference type="GO" id="GO:0016887">
    <property type="term" value="F:ATP hydrolysis activity"/>
    <property type="evidence" value="ECO:0007669"/>
    <property type="project" value="InterPro"/>
</dbReference>
<protein>
    <submittedName>
        <fullName evidence="8">Cytochrome c biogenesis ATP-binding export protein CcmA</fullName>
        <ecNumber evidence="8">3.6.3.41</ecNumber>
    </submittedName>
</protein>
<proteinExistence type="predicted"/>
<dbReference type="SUPFAM" id="SSF52540">
    <property type="entry name" value="P-loop containing nucleoside triphosphate hydrolases"/>
    <property type="match status" value="1"/>
</dbReference>
<dbReference type="InterPro" id="IPR003593">
    <property type="entry name" value="AAA+_ATPase"/>
</dbReference>
<evidence type="ECO:0000256" key="5">
    <source>
        <dbReference type="ARBA" id="ARBA00022967"/>
    </source>
</evidence>
<dbReference type="GO" id="GO:0005524">
    <property type="term" value="F:ATP binding"/>
    <property type="evidence" value="ECO:0007669"/>
    <property type="project" value="UniProtKB-KW"/>
</dbReference>
<dbReference type="PANTHER" id="PTHR43499">
    <property type="entry name" value="ABC TRANSPORTER I FAMILY MEMBER 1"/>
    <property type="match status" value="1"/>
</dbReference>
<dbReference type="SMART" id="SM00382">
    <property type="entry name" value="AAA"/>
    <property type="match status" value="1"/>
</dbReference>
<evidence type="ECO:0000313" key="9">
    <source>
        <dbReference type="Proteomes" id="UP000193200"/>
    </source>
</evidence>
<dbReference type="AlphaFoldDB" id="A0A1Y5RHC9"/>
<name>A0A1Y5RHC9_9PROT</name>
<keyword evidence="1" id="KW-0813">Transport</keyword>